<dbReference type="FunFam" id="3.90.850.10:FF:000002">
    <property type="entry name" value="2-hydroxyhepta-2,4-diene-1,7-dioate isomerase"/>
    <property type="match status" value="1"/>
</dbReference>
<evidence type="ECO:0000313" key="7">
    <source>
        <dbReference type="Proteomes" id="UP001161276"/>
    </source>
</evidence>
<dbReference type="InterPro" id="IPR051121">
    <property type="entry name" value="FAH"/>
</dbReference>
<dbReference type="PANTHER" id="PTHR42796:SF4">
    <property type="entry name" value="FUMARYLACETOACETATE HYDROLASE DOMAIN-CONTAINING PROTEIN 2A"/>
    <property type="match status" value="1"/>
</dbReference>
<comment type="caution">
    <text evidence="6">The sequence shown here is derived from an EMBL/GenBank/DDBJ whole genome shotgun (WGS) entry which is preliminary data.</text>
</comment>
<dbReference type="Proteomes" id="UP001161276">
    <property type="component" value="Unassembled WGS sequence"/>
</dbReference>
<dbReference type="GO" id="GO:0016787">
    <property type="term" value="F:hydrolase activity"/>
    <property type="evidence" value="ECO:0007669"/>
    <property type="project" value="UniProtKB-KW"/>
</dbReference>
<dbReference type="AlphaFoldDB" id="A0AA42WCM6"/>
<dbReference type="InterPro" id="IPR036663">
    <property type="entry name" value="Fumarylacetoacetase_C_sf"/>
</dbReference>
<comment type="cofactor">
    <cofactor evidence="1">
        <name>Mg(2+)</name>
        <dbReference type="ChEBI" id="CHEBI:18420"/>
    </cofactor>
</comment>
<keyword evidence="3" id="KW-0479">Metal-binding</keyword>
<evidence type="ECO:0000256" key="4">
    <source>
        <dbReference type="ARBA" id="ARBA00022801"/>
    </source>
</evidence>
<dbReference type="GO" id="GO:0046872">
    <property type="term" value="F:metal ion binding"/>
    <property type="evidence" value="ECO:0007669"/>
    <property type="project" value="UniProtKB-KW"/>
</dbReference>
<dbReference type="EMBL" id="JAOCKG010000006">
    <property type="protein sequence ID" value="MDH2052013.1"/>
    <property type="molecule type" value="Genomic_DNA"/>
</dbReference>
<evidence type="ECO:0000256" key="1">
    <source>
        <dbReference type="ARBA" id="ARBA00001946"/>
    </source>
</evidence>
<name>A0AA42WCM6_9BURK</name>
<evidence type="ECO:0000259" key="5">
    <source>
        <dbReference type="Pfam" id="PF01557"/>
    </source>
</evidence>
<accession>A0AA42WCM6</accession>
<proteinExistence type="inferred from homology"/>
<organism evidence="6 7">
    <name type="scientific">Achromobacter marplatensis</name>
    <dbReference type="NCBI Taxonomy" id="470868"/>
    <lineage>
        <taxon>Bacteria</taxon>
        <taxon>Pseudomonadati</taxon>
        <taxon>Pseudomonadota</taxon>
        <taxon>Betaproteobacteria</taxon>
        <taxon>Burkholderiales</taxon>
        <taxon>Alcaligenaceae</taxon>
        <taxon>Achromobacter</taxon>
    </lineage>
</organism>
<evidence type="ECO:0000313" key="6">
    <source>
        <dbReference type="EMBL" id="MDH2052013.1"/>
    </source>
</evidence>
<sequence>MKLVSYENASGTSWGILKGDHVLDGVALTKGTFPTLKAVLKADALNEIARQAAERAGHLKLTELNLLPVIPDPGKIICVGLNYEEHRIESKREPTSEPTLFLRTATSQAGHGQALICPPESIEFDYEGEIAIVIGKGGRRIAQDDAWNHIAGYAPYNDGSIRDWQRHTSQFTAGKNFDKTGGFGPYLTTRDEIADGQELTLITRLNDEVMQQATTEQMIFGIPRLLRYISTFTTLEPGDVIVTGTPGGVGVKRDPPVFMRRGDRVEVEITGVATLSNPIE</sequence>
<dbReference type="Gene3D" id="3.90.850.10">
    <property type="entry name" value="Fumarylacetoacetase-like, C-terminal domain"/>
    <property type="match status" value="1"/>
</dbReference>
<evidence type="ECO:0000256" key="2">
    <source>
        <dbReference type="ARBA" id="ARBA00010211"/>
    </source>
</evidence>
<dbReference type="GO" id="GO:0019752">
    <property type="term" value="P:carboxylic acid metabolic process"/>
    <property type="evidence" value="ECO:0007669"/>
    <property type="project" value="UniProtKB-ARBA"/>
</dbReference>
<evidence type="ECO:0000256" key="3">
    <source>
        <dbReference type="ARBA" id="ARBA00022723"/>
    </source>
</evidence>
<dbReference type="Pfam" id="PF01557">
    <property type="entry name" value="FAA_hydrolase"/>
    <property type="match status" value="1"/>
</dbReference>
<dbReference type="RefSeq" id="WP_280027556.1">
    <property type="nucleotide sequence ID" value="NZ_JAOCKG010000006.1"/>
</dbReference>
<feature type="domain" description="Fumarylacetoacetase-like C-terminal" evidence="5">
    <location>
        <begin position="75"/>
        <end position="279"/>
    </location>
</feature>
<protein>
    <submittedName>
        <fullName evidence="6">Fumarylacetoacetate hydrolase family protein</fullName>
    </submittedName>
</protein>
<gene>
    <name evidence="6" type="ORF">N5K24_16520</name>
</gene>
<dbReference type="GO" id="GO:0016853">
    <property type="term" value="F:isomerase activity"/>
    <property type="evidence" value="ECO:0007669"/>
    <property type="project" value="UniProtKB-ARBA"/>
</dbReference>
<comment type="similarity">
    <text evidence="2">Belongs to the FAH family.</text>
</comment>
<dbReference type="SUPFAM" id="SSF56529">
    <property type="entry name" value="FAH"/>
    <property type="match status" value="1"/>
</dbReference>
<dbReference type="PANTHER" id="PTHR42796">
    <property type="entry name" value="FUMARYLACETOACETATE HYDROLASE DOMAIN-CONTAINING PROTEIN 2A-RELATED"/>
    <property type="match status" value="1"/>
</dbReference>
<reference evidence="6" key="1">
    <citation type="submission" date="2022-09" db="EMBL/GenBank/DDBJ databases">
        <title>Intensive care unit water sources are persistently colonized with multi-drug resistant bacteria and are the site of extensive horizontal gene transfer of antibiotic resistance genes.</title>
        <authorList>
            <person name="Diorio-Toth L."/>
        </authorList>
    </citation>
    <scope>NUCLEOTIDE SEQUENCE</scope>
    <source>
        <strain evidence="6">GD03676</strain>
    </source>
</reference>
<dbReference type="InterPro" id="IPR011234">
    <property type="entry name" value="Fumarylacetoacetase-like_C"/>
</dbReference>
<keyword evidence="4 6" id="KW-0378">Hydrolase</keyword>